<dbReference type="GO" id="GO:0016787">
    <property type="term" value="F:hydrolase activity"/>
    <property type="evidence" value="ECO:0007669"/>
    <property type="project" value="UniProtKB-KW"/>
</dbReference>
<keyword evidence="10" id="KW-1185">Reference proteome</keyword>
<proteinExistence type="inferred from homology"/>
<accession>A0A564Z6T3</accession>
<dbReference type="EMBL" id="CABIJS010000654">
    <property type="protein sequence ID" value="VUZ54504.1"/>
    <property type="molecule type" value="Genomic_DNA"/>
</dbReference>
<protein>
    <recommendedName>
        <fullName evidence="4">Carbohydrate deacetylase</fullName>
    </recommendedName>
</protein>
<dbReference type="SUPFAM" id="SSF88713">
    <property type="entry name" value="Glycoside hydrolase/deacetylase"/>
    <property type="match status" value="1"/>
</dbReference>
<reference evidence="9 10" key="1">
    <citation type="submission" date="2019-07" db="EMBL/GenBank/DDBJ databases">
        <authorList>
            <person name="Jastrzebski P J."/>
            <person name="Paukszto L."/>
            <person name="Jastrzebski P J."/>
        </authorList>
    </citation>
    <scope>NUCLEOTIDE SEQUENCE [LARGE SCALE GENOMIC DNA]</scope>
    <source>
        <strain evidence="9 10">WMS-il1</strain>
    </source>
</reference>
<evidence type="ECO:0000256" key="8">
    <source>
        <dbReference type="ARBA" id="ARBA00023277"/>
    </source>
</evidence>
<keyword evidence="7" id="KW-0460">Magnesium</keyword>
<sequence>MNGGVIRSSGSTPTQSVLLDYCKQSSFLPGLHINLSEGEPLSSKSSITSLLDSRTGLFYDKSNLRKNLSSIDLHHVEVEIENQIIQFEKIFRISPLRIDGHQHCHVLPGVVEVLLHLLRRHNISWIRIPEENILKHSKTREPTSSLKLVDGTPMKFYLEVSLQATSARDKFLSVGLQCTDAFVGMLTMGQNMTIDNLQACFSAIDRPTTVEMMVHPGHPLENSDWSSQGCSPLIGPDDFSQSSDRRHEMNVLLSQEFKDLLNDNNFELCPFTKL</sequence>
<name>A0A564Z6T3_HYMDI</name>
<evidence type="ECO:0000313" key="9">
    <source>
        <dbReference type="EMBL" id="VUZ54504.1"/>
    </source>
</evidence>
<dbReference type="Proteomes" id="UP000321570">
    <property type="component" value="Unassembled WGS sequence"/>
</dbReference>
<evidence type="ECO:0000256" key="5">
    <source>
        <dbReference type="ARBA" id="ARBA00022723"/>
    </source>
</evidence>
<evidence type="ECO:0000313" key="10">
    <source>
        <dbReference type="Proteomes" id="UP000321570"/>
    </source>
</evidence>
<organism evidence="9 10">
    <name type="scientific">Hymenolepis diminuta</name>
    <name type="common">Rat tapeworm</name>
    <dbReference type="NCBI Taxonomy" id="6216"/>
    <lineage>
        <taxon>Eukaryota</taxon>
        <taxon>Metazoa</taxon>
        <taxon>Spiralia</taxon>
        <taxon>Lophotrochozoa</taxon>
        <taxon>Platyhelminthes</taxon>
        <taxon>Cestoda</taxon>
        <taxon>Eucestoda</taxon>
        <taxon>Cyclophyllidea</taxon>
        <taxon>Hymenolepididae</taxon>
        <taxon>Hymenolepis</taxon>
    </lineage>
</organism>
<dbReference type="GO" id="GO:0046872">
    <property type="term" value="F:metal ion binding"/>
    <property type="evidence" value="ECO:0007669"/>
    <property type="project" value="UniProtKB-KW"/>
</dbReference>
<dbReference type="AlphaFoldDB" id="A0A564Z6T3"/>
<comment type="function">
    <text evidence="2">Probably catalyzes the deacetylation of acetylated carbohydrates an important step in the degradation of oligosaccharides.</text>
</comment>
<dbReference type="Gene3D" id="3.20.20.370">
    <property type="entry name" value="Glycoside hydrolase/deacetylase"/>
    <property type="match status" value="1"/>
</dbReference>
<comment type="cofactor">
    <cofactor evidence="1">
        <name>Mg(2+)</name>
        <dbReference type="ChEBI" id="CHEBI:18420"/>
    </cofactor>
</comment>
<dbReference type="PANTHER" id="PTHR31609">
    <property type="entry name" value="YDJC DEACETYLASE FAMILY MEMBER"/>
    <property type="match status" value="1"/>
</dbReference>
<keyword evidence="5" id="KW-0479">Metal-binding</keyword>
<comment type="similarity">
    <text evidence="3">Belongs to the YdjC deacetylase family.</text>
</comment>
<evidence type="ECO:0000256" key="7">
    <source>
        <dbReference type="ARBA" id="ARBA00022842"/>
    </source>
</evidence>
<keyword evidence="8" id="KW-0119">Carbohydrate metabolism</keyword>
<evidence type="ECO:0000256" key="1">
    <source>
        <dbReference type="ARBA" id="ARBA00001946"/>
    </source>
</evidence>
<dbReference type="GO" id="GO:0005975">
    <property type="term" value="P:carbohydrate metabolic process"/>
    <property type="evidence" value="ECO:0007669"/>
    <property type="project" value="InterPro"/>
</dbReference>
<gene>
    <name evidence="9" type="ORF">WMSIL1_LOCUS12567</name>
</gene>
<evidence type="ECO:0000256" key="3">
    <source>
        <dbReference type="ARBA" id="ARBA00008843"/>
    </source>
</evidence>
<evidence type="ECO:0000256" key="6">
    <source>
        <dbReference type="ARBA" id="ARBA00022801"/>
    </source>
</evidence>
<keyword evidence="6" id="KW-0378">Hydrolase</keyword>
<evidence type="ECO:0000256" key="2">
    <source>
        <dbReference type="ARBA" id="ARBA00003451"/>
    </source>
</evidence>
<dbReference type="PANTHER" id="PTHR31609:SF1">
    <property type="entry name" value="CARBOHYDRATE DEACETYLASE"/>
    <property type="match status" value="1"/>
</dbReference>
<dbReference type="InterPro" id="IPR011330">
    <property type="entry name" value="Glyco_hydro/deAcase_b/a-brl"/>
</dbReference>
<dbReference type="GO" id="GO:0019213">
    <property type="term" value="F:deacetylase activity"/>
    <property type="evidence" value="ECO:0007669"/>
    <property type="project" value="TreeGrafter"/>
</dbReference>
<evidence type="ECO:0000256" key="4">
    <source>
        <dbReference type="ARBA" id="ARBA00018477"/>
    </source>
</evidence>
<dbReference type="Pfam" id="PF04794">
    <property type="entry name" value="YdjC"/>
    <property type="match status" value="1"/>
</dbReference>
<dbReference type="InterPro" id="IPR006879">
    <property type="entry name" value="YdjC-like"/>
</dbReference>